<dbReference type="OMA" id="DINHTDD"/>
<dbReference type="STRING" id="1257118.L8H846"/>
<dbReference type="KEGG" id="acan:ACA1_182370"/>
<keyword evidence="6" id="KW-1185">Reference proteome</keyword>
<feature type="compositionally biased region" description="Basic and acidic residues" evidence="4">
    <location>
        <begin position="100"/>
        <end position="118"/>
    </location>
</feature>
<dbReference type="OrthoDB" id="10249694at2759"/>
<sequence length="147" mass="16081">MAEYEAQLRAAAQRGNTSLLSQLVKEQKGLNLNATDGLGNTALHYSAHHDHPETLELLLEAGADANKQNNAGDTPLHKAVAKTSIPCIKALIEHGANPKTENRERKTPERMAKTKEVKDIMKKARTTSVPVIEVDKDMLADEGDFDD</sequence>
<evidence type="ECO:0000256" key="1">
    <source>
        <dbReference type="ARBA" id="ARBA00022737"/>
    </source>
</evidence>
<accession>L8H846</accession>
<evidence type="ECO:0000313" key="6">
    <source>
        <dbReference type="Proteomes" id="UP000011083"/>
    </source>
</evidence>
<dbReference type="AlphaFoldDB" id="L8H846"/>
<evidence type="ECO:0000256" key="3">
    <source>
        <dbReference type="PROSITE-ProRule" id="PRU00023"/>
    </source>
</evidence>
<keyword evidence="1" id="KW-0677">Repeat</keyword>
<feature type="region of interest" description="Disordered" evidence="4">
    <location>
        <begin position="95"/>
        <end position="118"/>
    </location>
</feature>
<dbReference type="GeneID" id="14922225"/>
<dbReference type="EMBL" id="KB007904">
    <property type="protein sequence ID" value="ELR21335.1"/>
    <property type="molecule type" value="Genomic_DNA"/>
</dbReference>
<dbReference type="Proteomes" id="UP000011083">
    <property type="component" value="Unassembled WGS sequence"/>
</dbReference>
<proteinExistence type="predicted"/>
<dbReference type="Pfam" id="PF12796">
    <property type="entry name" value="Ank_2"/>
    <property type="match status" value="1"/>
</dbReference>
<keyword evidence="2 3" id="KW-0040">ANK repeat</keyword>
<gene>
    <name evidence="5" type="ORF">ACA1_182370</name>
</gene>
<dbReference type="PRINTS" id="PR01415">
    <property type="entry name" value="ANKYRIN"/>
</dbReference>
<dbReference type="GO" id="GO:0004842">
    <property type="term" value="F:ubiquitin-protein transferase activity"/>
    <property type="evidence" value="ECO:0007669"/>
    <property type="project" value="TreeGrafter"/>
</dbReference>
<name>L8H846_ACACF</name>
<dbReference type="PANTHER" id="PTHR24171:SF8">
    <property type="entry name" value="BRCA1-ASSOCIATED RING DOMAIN PROTEIN 1"/>
    <property type="match status" value="1"/>
</dbReference>
<organism evidence="5 6">
    <name type="scientific">Acanthamoeba castellanii (strain ATCC 30010 / Neff)</name>
    <dbReference type="NCBI Taxonomy" id="1257118"/>
    <lineage>
        <taxon>Eukaryota</taxon>
        <taxon>Amoebozoa</taxon>
        <taxon>Discosea</taxon>
        <taxon>Longamoebia</taxon>
        <taxon>Centramoebida</taxon>
        <taxon>Acanthamoebidae</taxon>
        <taxon>Acanthamoeba</taxon>
    </lineage>
</organism>
<reference evidence="5 6" key="1">
    <citation type="journal article" date="2013" name="Genome Biol.">
        <title>Genome of Acanthamoeba castellanii highlights extensive lateral gene transfer and early evolution of tyrosine kinase signaling.</title>
        <authorList>
            <person name="Clarke M."/>
            <person name="Lohan A.J."/>
            <person name="Liu B."/>
            <person name="Lagkouvardos I."/>
            <person name="Roy S."/>
            <person name="Zafar N."/>
            <person name="Bertelli C."/>
            <person name="Schilde C."/>
            <person name="Kianianmomeni A."/>
            <person name="Burglin T.R."/>
            <person name="Frech C."/>
            <person name="Turcotte B."/>
            <person name="Kopec K.O."/>
            <person name="Synnott J.M."/>
            <person name="Choo C."/>
            <person name="Paponov I."/>
            <person name="Finkler A."/>
            <person name="Soon Heng Tan C."/>
            <person name="Hutchins A.P."/>
            <person name="Weinmeier T."/>
            <person name="Rattei T."/>
            <person name="Chu J.S."/>
            <person name="Gimenez G."/>
            <person name="Irimia M."/>
            <person name="Rigden D.J."/>
            <person name="Fitzpatrick D.A."/>
            <person name="Lorenzo-Morales J."/>
            <person name="Bateman A."/>
            <person name="Chiu C.H."/>
            <person name="Tang P."/>
            <person name="Hegemann P."/>
            <person name="Fromm H."/>
            <person name="Raoult D."/>
            <person name="Greub G."/>
            <person name="Miranda-Saavedra D."/>
            <person name="Chen N."/>
            <person name="Nash P."/>
            <person name="Ginger M.L."/>
            <person name="Horn M."/>
            <person name="Schaap P."/>
            <person name="Caler L."/>
            <person name="Loftus B."/>
        </authorList>
    </citation>
    <scope>NUCLEOTIDE SEQUENCE [LARGE SCALE GENOMIC DNA]</scope>
    <source>
        <strain evidence="5 6">Neff</strain>
    </source>
</reference>
<dbReference type="VEuPathDB" id="AmoebaDB:ACA1_182370"/>
<evidence type="ECO:0000313" key="5">
    <source>
        <dbReference type="EMBL" id="ELR21335.1"/>
    </source>
</evidence>
<dbReference type="PANTHER" id="PTHR24171">
    <property type="entry name" value="ANKYRIN REPEAT DOMAIN-CONTAINING PROTEIN 39-RELATED"/>
    <property type="match status" value="1"/>
</dbReference>
<dbReference type="GO" id="GO:0085020">
    <property type="term" value="P:protein K6-linked ubiquitination"/>
    <property type="evidence" value="ECO:0007669"/>
    <property type="project" value="TreeGrafter"/>
</dbReference>
<dbReference type="InterPro" id="IPR036770">
    <property type="entry name" value="Ankyrin_rpt-contain_sf"/>
</dbReference>
<protein>
    <submittedName>
        <fullName evidence="5">Osteoclaststimulating factor, putative</fullName>
    </submittedName>
</protein>
<evidence type="ECO:0000256" key="4">
    <source>
        <dbReference type="SAM" id="MobiDB-lite"/>
    </source>
</evidence>
<dbReference type="Gene3D" id="1.25.40.20">
    <property type="entry name" value="Ankyrin repeat-containing domain"/>
    <property type="match status" value="1"/>
</dbReference>
<evidence type="ECO:0000256" key="2">
    <source>
        <dbReference type="ARBA" id="ARBA00023043"/>
    </source>
</evidence>
<dbReference type="SUPFAM" id="SSF48403">
    <property type="entry name" value="Ankyrin repeat"/>
    <property type="match status" value="1"/>
</dbReference>
<feature type="repeat" description="ANK" evidence="3">
    <location>
        <begin position="38"/>
        <end position="70"/>
    </location>
</feature>
<dbReference type="RefSeq" id="XP_004345879.1">
    <property type="nucleotide sequence ID" value="XM_004345829.1"/>
</dbReference>
<dbReference type="PROSITE" id="PS50088">
    <property type="entry name" value="ANK_REPEAT"/>
    <property type="match status" value="2"/>
</dbReference>
<dbReference type="PROSITE" id="PS50297">
    <property type="entry name" value="ANK_REP_REGION"/>
    <property type="match status" value="2"/>
</dbReference>
<feature type="repeat" description="ANK" evidence="3">
    <location>
        <begin position="71"/>
        <end position="103"/>
    </location>
</feature>
<dbReference type="SMART" id="SM00248">
    <property type="entry name" value="ANK"/>
    <property type="match status" value="3"/>
</dbReference>
<dbReference type="InterPro" id="IPR002110">
    <property type="entry name" value="Ankyrin_rpt"/>
</dbReference>